<dbReference type="SMART" id="SM00734">
    <property type="entry name" value="ZnF_Rad18"/>
    <property type="match status" value="1"/>
</dbReference>
<sequence length="482" mass="54248">MEQSDEEFARLLQEQEYMNAAGNIDWQGDTSKTSITIPDDDADVQFGHDIEAPFKDLHQLFLVFNDQYFESKLSACEVRWSPRMTRCAGLCYYQSKAQYCSIRLSEPLLKFRPESDYIDTLLHEMIHAYLFVTQAIQDHDGHGADFQYHMNRINEAAGTSISIYHTFHDEVQHYQTHVWKCNGPCRTRPPYYGIVRRSMNRPPQPADKWYAEHQGKCGGTYTKISEPEPTKKKTSSKSQKDSKQESESKERTLMDNYFSVSKSPESASPSSSQASPPQRKIKRRGSNTTEKSIHGDHGHIEKKGHSISDIAKPSTIVIDPDSEECDDRPPPRVAAAAAALERFERNLRLKNLSSTIKPEPLQSKRREPGFAGRIEIDDEKSKRIKSEGSAPIEKTQPGVIAVKQEGNGLSARSKSQLIGTKAQPIKLEDNDTSHVGSNPPSVAVDADAVPRVQCPICSVEVEERTINDHVDLCIWRSSGNSE</sequence>
<name>A0A9P6N3V0_9FUNG</name>
<keyword evidence="11" id="KW-0482">Metalloprotease</keyword>
<comment type="subcellular location">
    <subcellularLocation>
        <location evidence="2">Chromosome</location>
    </subcellularLocation>
    <subcellularLocation>
        <location evidence="1">Nucleus</location>
    </subcellularLocation>
</comment>
<dbReference type="PROSITE" id="PS51908">
    <property type="entry name" value="ZF_UBZ4"/>
    <property type="match status" value="1"/>
</dbReference>
<dbReference type="GO" id="GO:0031593">
    <property type="term" value="F:polyubiquitin modification-dependent protein binding"/>
    <property type="evidence" value="ECO:0007669"/>
    <property type="project" value="TreeGrafter"/>
</dbReference>
<dbReference type="GO" id="GO:0003697">
    <property type="term" value="F:single-stranded DNA binding"/>
    <property type="evidence" value="ECO:0007669"/>
    <property type="project" value="InterPro"/>
</dbReference>
<gene>
    <name evidence="18" type="ORF">BGZ80_007979</name>
</gene>
<dbReference type="SMART" id="SM00731">
    <property type="entry name" value="SprT"/>
    <property type="match status" value="1"/>
</dbReference>
<evidence type="ECO:0000313" key="19">
    <source>
        <dbReference type="Proteomes" id="UP000703661"/>
    </source>
</evidence>
<dbReference type="InterPro" id="IPR044245">
    <property type="entry name" value="Spartan"/>
</dbReference>
<keyword evidence="9" id="KW-0378">Hydrolase</keyword>
<dbReference type="OrthoDB" id="5236983at2759"/>
<dbReference type="AlphaFoldDB" id="A0A9P6N3V0"/>
<evidence type="ECO:0000259" key="17">
    <source>
        <dbReference type="PROSITE" id="PS51908"/>
    </source>
</evidence>
<feature type="region of interest" description="Disordered" evidence="16">
    <location>
        <begin position="354"/>
        <end position="400"/>
    </location>
</feature>
<organism evidence="18 19">
    <name type="scientific">Entomortierella chlamydospora</name>
    <dbReference type="NCBI Taxonomy" id="101097"/>
    <lineage>
        <taxon>Eukaryota</taxon>
        <taxon>Fungi</taxon>
        <taxon>Fungi incertae sedis</taxon>
        <taxon>Mucoromycota</taxon>
        <taxon>Mortierellomycotina</taxon>
        <taxon>Mortierellomycetes</taxon>
        <taxon>Mortierellales</taxon>
        <taxon>Mortierellaceae</taxon>
        <taxon>Entomortierella</taxon>
    </lineage>
</organism>
<dbReference type="EMBL" id="JAAAID010000042">
    <property type="protein sequence ID" value="KAG0023797.1"/>
    <property type="molecule type" value="Genomic_DNA"/>
</dbReference>
<comment type="caution">
    <text evidence="18">The sequence shown here is derived from an EMBL/GenBank/DDBJ whole genome shotgun (WGS) entry which is preliminary data.</text>
</comment>
<feature type="region of interest" description="Disordered" evidence="16">
    <location>
        <begin position="218"/>
        <end position="331"/>
    </location>
</feature>
<protein>
    <recommendedName>
        <fullName evidence="14">Protein with SprT-like domain at the N terminus</fullName>
    </recommendedName>
</protein>
<dbReference type="Gene3D" id="3.30.160.60">
    <property type="entry name" value="Classic Zinc Finger"/>
    <property type="match status" value="1"/>
</dbReference>
<dbReference type="Pfam" id="PF22934">
    <property type="entry name" value="SPRTN_ZBD"/>
    <property type="match status" value="1"/>
</dbReference>
<accession>A0A9P6N3V0</accession>
<dbReference type="InterPro" id="IPR006642">
    <property type="entry name" value="Rad18_UBZ4"/>
</dbReference>
<keyword evidence="5" id="KW-0645">Protease</keyword>
<keyword evidence="12 15" id="KW-0234">DNA repair</keyword>
<evidence type="ECO:0000256" key="13">
    <source>
        <dbReference type="ARBA" id="ARBA00023242"/>
    </source>
</evidence>
<dbReference type="GO" id="GO:0005694">
    <property type="term" value="C:chromosome"/>
    <property type="evidence" value="ECO:0007669"/>
    <property type="project" value="UniProtKB-SubCell"/>
</dbReference>
<evidence type="ECO:0000256" key="12">
    <source>
        <dbReference type="ARBA" id="ARBA00023204"/>
    </source>
</evidence>
<dbReference type="PANTHER" id="PTHR21220:SF0">
    <property type="entry name" value="DNA-DEPENDENT METALLOPROTEASE SPRTN"/>
    <property type="match status" value="1"/>
</dbReference>
<evidence type="ECO:0000256" key="14">
    <source>
        <dbReference type="ARBA" id="ARBA00030396"/>
    </source>
</evidence>
<evidence type="ECO:0000256" key="9">
    <source>
        <dbReference type="ARBA" id="ARBA00022801"/>
    </source>
</evidence>
<reference evidence="18" key="1">
    <citation type="journal article" date="2020" name="Fungal Divers.">
        <title>Resolving the Mortierellaceae phylogeny through synthesis of multi-gene phylogenetics and phylogenomics.</title>
        <authorList>
            <person name="Vandepol N."/>
            <person name="Liber J."/>
            <person name="Desiro A."/>
            <person name="Na H."/>
            <person name="Kennedy M."/>
            <person name="Barry K."/>
            <person name="Grigoriev I.V."/>
            <person name="Miller A.N."/>
            <person name="O'Donnell K."/>
            <person name="Stajich J.E."/>
            <person name="Bonito G."/>
        </authorList>
    </citation>
    <scope>NUCLEOTIDE SEQUENCE</scope>
    <source>
        <strain evidence="18">NRRL 2769</strain>
    </source>
</reference>
<dbReference type="InterPro" id="IPR006640">
    <property type="entry name" value="SprT-like_domain"/>
</dbReference>
<keyword evidence="4" id="KW-0158">Chromosome</keyword>
<dbReference type="GO" id="GO:0005634">
    <property type="term" value="C:nucleus"/>
    <property type="evidence" value="ECO:0007669"/>
    <property type="project" value="UniProtKB-SubCell"/>
</dbReference>
<evidence type="ECO:0000256" key="16">
    <source>
        <dbReference type="SAM" id="MobiDB-lite"/>
    </source>
</evidence>
<proteinExistence type="inferred from homology"/>
<feature type="compositionally biased region" description="Basic and acidic residues" evidence="16">
    <location>
        <begin position="291"/>
        <end position="306"/>
    </location>
</feature>
<feature type="domain" description="UBZ4-type" evidence="17">
    <location>
        <begin position="451"/>
        <end position="478"/>
    </location>
</feature>
<keyword evidence="7 15" id="KW-0227">DNA damage</keyword>
<evidence type="ECO:0000256" key="11">
    <source>
        <dbReference type="ARBA" id="ARBA00023049"/>
    </source>
</evidence>
<dbReference type="PANTHER" id="PTHR21220">
    <property type="entry name" value="DNA-DEPENDENT METALLOPROTEASE SPRTN"/>
    <property type="match status" value="1"/>
</dbReference>
<evidence type="ECO:0000256" key="7">
    <source>
        <dbReference type="ARBA" id="ARBA00022763"/>
    </source>
</evidence>
<keyword evidence="6" id="KW-0479">Metal-binding</keyword>
<keyword evidence="19" id="KW-1185">Reference proteome</keyword>
<dbReference type="Pfam" id="PF10263">
    <property type="entry name" value="SprT-like"/>
    <property type="match status" value="1"/>
</dbReference>
<comment type="similarity">
    <text evidence="3">Belongs to the Spartan family.</text>
</comment>
<evidence type="ECO:0000256" key="10">
    <source>
        <dbReference type="ARBA" id="ARBA00022833"/>
    </source>
</evidence>
<evidence type="ECO:0000256" key="6">
    <source>
        <dbReference type="ARBA" id="ARBA00022723"/>
    </source>
</evidence>
<evidence type="ECO:0000256" key="4">
    <source>
        <dbReference type="ARBA" id="ARBA00022454"/>
    </source>
</evidence>
<evidence type="ECO:0000256" key="5">
    <source>
        <dbReference type="ARBA" id="ARBA00022670"/>
    </source>
</evidence>
<keyword evidence="10" id="KW-0862">Zinc</keyword>
<dbReference type="Proteomes" id="UP000703661">
    <property type="component" value="Unassembled WGS sequence"/>
</dbReference>
<evidence type="ECO:0000256" key="3">
    <source>
        <dbReference type="ARBA" id="ARBA00010724"/>
    </source>
</evidence>
<evidence type="ECO:0000256" key="15">
    <source>
        <dbReference type="PROSITE-ProRule" id="PRU01256"/>
    </source>
</evidence>
<dbReference type="GO" id="GO:0004222">
    <property type="term" value="F:metalloendopeptidase activity"/>
    <property type="evidence" value="ECO:0007669"/>
    <property type="project" value="InterPro"/>
</dbReference>
<dbReference type="InterPro" id="IPR055220">
    <property type="entry name" value="SPRTN_ZBD"/>
</dbReference>
<feature type="region of interest" description="Disordered" evidence="16">
    <location>
        <begin position="422"/>
        <end position="444"/>
    </location>
</feature>
<evidence type="ECO:0000313" key="18">
    <source>
        <dbReference type="EMBL" id="KAG0023797.1"/>
    </source>
</evidence>
<evidence type="ECO:0000256" key="2">
    <source>
        <dbReference type="ARBA" id="ARBA00004286"/>
    </source>
</evidence>
<keyword evidence="13" id="KW-0539">Nucleus</keyword>
<dbReference type="GO" id="GO:0006508">
    <property type="term" value="P:proteolysis"/>
    <property type="evidence" value="ECO:0007669"/>
    <property type="project" value="UniProtKB-KW"/>
</dbReference>
<evidence type="ECO:0000256" key="1">
    <source>
        <dbReference type="ARBA" id="ARBA00004123"/>
    </source>
</evidence>
<dbReference type="GO" id="GO:0006281">
    <property type="term" value="P:DNA repair"/>
    <property type="evidence" value="ECO:0007669"/>
    <property type="project" value="UniProtKB-KW"/>
</dbReference>
<dbReference type="GO" id="GO:0008270">
    <property type="term" value="F:zinc ion binding"/>
    <property type="evidence" value="ECO:0007669"/>
    <property type="project" value="UniProtKB-KW"/>
</dbReference>
<feature type="compositionally biased region" description="Basic and acidic residues" evidence="16">
    <location>
        <begin position="238"/>
        <end position="253"/>
    </location>
</feature>
<feature type="compositionally biased region" description="Low complexity" evidence="16">
    <location>
        <begin position="259"/>
        <end position="277"/>
    </location>
</feature>
<keyword evidence="8 15" id="KW-0863">Zinc-finger</keyword>
<evidence type="ECO:0000256" key="8">
    <source>
        <dbReference type="ARBA" id="ARBA00022771"/>
    </source>
</evidence>